<dbReference type="InterPro" id="IPR002562">
    <property type="entry name" value="3'-5'_exonuclease_dom"/>
</dbReference>
<sequence>MTDRIFLSSRRLSTERSARALSRVWYAKYFERMCDFCSEVFGKKEDPDFKRGCAQDCWNNPYILACFKRYNEQYRIVTKLNDKSKPENCLTTVDVMNSSADLVDAHEDTRFSTLEEAFESSICFPPNANRKIVNFRRIIWENCQSSHDFREKNEAHEKMFENIFNAKENDVLQLYLMFMDFVIWINKLYDSEFVQKKDYNDFNLMCNTCIDAFCATVDKFDEKEMEKATEELCTIRPLDRFLYCICRSKCAFNDAFNRYLGALKTFYKRGKDSLRWIIEMKFFSNHHPERLITLALIENMLPNLLPHYEEKKKDMKVKFELEQMVLFLDRALVSARNRRCYLRPNFDVGFDKMSTDCAERLLQTVRESTLTRTVFLLRKMFDLPDEYCKFSTFVRHLTAFFTAVRDYRISSAKAENEEEGEFAFDIFQQRVHHHFKDNYYMRYAGLVYIMDESVSEALFFAYYNDIPRSDWPLKLKRAETEEKRNKILPLIDEYDRRIFTECESVKNGFTIDNGHKVLLVDSEERLSLLNQFCLKSKEIGFDAEWDQSYSAEMGVLGLIQLSSKAQTMLVDIEAFRRAKFSKERWQGLFKTIFGGQKRIFGFAYESDLKTIVHNFPCIEEIINDCMGNLVCLRNAMIAISSNRTAVDAIFNGVVPERQNLQSLSVDLLGWKMEKMEQASVWTERPLRKRQLVYAAKDSLACLLIGQLFKEKLEGIVDDVDELFPPLRVIFNPEKVKESRIEGIKKYDALLAENKTQSGKKTKSNHFTKKELVDLVETINADLKSRFPAEEFIKPDGLRLCADPMCTQVSLLLRRCGISVMTEETDKNYMRVHADPTVKVLTTGKLVAKYPPAQVIDLPASVATLDKQLATFLETQKVVIDTKKMVPRCCKCNARDLLFVPTPVMRYLHCAYAIANAHKMTHCSYSTEDLSEYKTQCKAMQPRSKIGIGMCIFGGKTTVYMGQNGMIDMKRLGITKTERGRPINPIQSSANSLGAPTKAVYVLISLAVHLNLKELEIPAGTFHAICTHCGKENVEAVIHAGNY</sequence>
<comment type="caution">
    <text evidence="2">The sequence shown here is derived from an EMBL/GenBank/DDBJ whole genome shotgun (WGS) entry which is preliminary data.</text>
</comment>
<reference evidence="2" key="1">
    <citation type="submission" date="2020-09" db="EMBL/GenBank/DDBJ databases">
        <authorList>
            <person name="Kikuchi T."/>
        </authorList>
    </citation>
    <scope>NUCLEOTIDE SEQUENCE</scope>
    <source>
        <strain evidence="2">Ka4C1</strain>
    </source>
</reference>
<name>A0A7I8XI98_BURXY</name>
<dbReference type="AlphaFoldDB" id="A0A7I8XI98"/>
<gene>
    <name evidence="2" type="ORF">BXYJ_LOCUS53</name>
</gene>
<keyword evidence="3" id="KW-1185">Reference proteome</keyword>
<dbReference type="Gene3D" id="3.30.420.10">
    <property type="entry name" value="Ribonuclease H-like superfamily/Ribonuclease H"/>
    <property type="match status" value="1"/>
</dbReference>
<proteinExistence type="predicted"/>
<dbReference type="InterPro" id="IPR052408">
    <property type="entry name" value="Exonuclease_MUT-7-like"/>
</dbReference>
<dbReference type="PANTHER" id="PTHR47765:SF2">
    <property type="entry name" value="EXONUCLEASE MUT-7 HOMOLOG"/>
    <property type="match status" value="1"/>
</dbReference>
<dbReference type="SMR" id="A0A7I8XI98"/>
<feature type="domain" description="3'-5' exonuclease" evidence="1">
    <location>
        <begin position="520"/>
        <end position="712"/>
    </location>
</feature>
<accession>A0A7I8XI98</accession>
<dbReference type="Pfam" id="PF01612">
    <property type="entry name" value="DNA_pol_A_exo1"/>
    <property type="match status" value="1"/>
</dbReference>
<dbReference type="PANTHER" id="PTHR47765">
    <property type="entry name" value="3'-5' EXONUCLEASE DOMAIN-CONTAINING PROTEIN"/>
    <property type="match status" value="1"/>
</dbReference>
<dbReference type="OrthoDB" id="18193at2759"/>
<evidence type="ECO:0000313" key="3">
    <source>
        <dbReference type="Proteomes" id="UP000659654"/>
    </source>
</evidence>
<dbReference type="EMBL" id="CAJFCV020000001">
    <property type="protein sequence ID" value="CAG9079017.1"/>
    <property type="molecule type" value="Genomic_DNA"/>
</dbReference>
<dbReference type="InterPro" id="IPR036397">
    <property type="entry name" value="RNaseH_sf"/>
</dbReference>
<dbReference type="SUPFAM" id="SSF53098">
    <property type="entry name" value="Ribonuclease H-like"/>
    <property type="match status" value="1"/>
</dbReference>
<evidence type="ECO:0000313" key="2">
    <source>
        <dbReference type="EMBL" id="CAD5207694.1"/>
    </source>
</evidence>
<protein>
    <submittedName>
        <fullName evidence="2">(pine wood nematode) hypothetical protein</fullName>
    </submittedName>
</protein>
<dbReference type="Proteomes" id="UP000659654">
    <property type="component" value="Unassembled WGS sequence"/>
</dbReference>
<dbReference type="InterPro" id="IPR012337">
    <property type="entry name" value="RNaseH-like_sf"/>
</dbReference>
<organism evidence="2 3">
    <name type="scientific">Bursaphelenchus xylophilus</name>
    <name type="common">Pinewood nematode worm</name>
    <name type="synonym">Aphelenchoides xylophilus</name>
    <dbReference type="NCBI Taxonomy" id="6326"/>
    <lineage>
        <taxon>Eukaryota</taxon>
        <taxon>Metazoa</taxon>
        <taxon>Ecdysozoa</taxon>
        <taxon>Nematoda</taxon>
        <taxon>Chromadorea</taxon>
        <taxon>Rhabditida</taxon>
        <taxon>Tylenchina</taxon>
        <taxon>Tylenchomorpha</taxon>
        <taxon>Aphelenchoidea</taxon>
        <taxon>Aphelenchoididae</taxon>
        <taxon>Bursaphelenchus</taxon>
    </lineage>
</organism>
<dbReference type="GO" id="GO:0006139">
    <property type="term" value="P:nucleobase-containing compound metabolic process"/>
    <property type="evidence" value="ECO:0007669"/>
    <property type="project" value="InterPro"/>
</dbReference>
<dbReference type="EMBL" id="CAJFDI010000001">
    <property type="protein sequence ID" value="CAD5207694.1"/>
    <property type="molecule type" value="Genomic_DNA"/>
</dbReference>
<dbReference type="GO" id="GO:0008408">
    <property type="term" value="F:3'-5' exonuclease activity"/>
    <property type="evidence" value="ECO:0007669"/>
    <property type="project" value="InterPro"/>
</dbReference>
<evidence type="ECO:0000259" key="1">
    <source>
        <dbReference type="Pfam" id="PF01612"/>
    </source>
</evidence>
<dbReference type="GO" id="GO:0003676">
    <property type="term" value="F:nucleic acid binding"/>
    <property type="evidence" value="ECO:0007669"/>
    <property type="project" value="InterPro"/>
</dbReference>
<dbReference type="Proteomes" id="UP000582659">
    <property type="component" value="Unassembled WGS sequence"/>
</dbReference>